<dbReference type="Gene3D" id="3.30.70.2450">
    <property type="match status" value="1"/>
</dbReference>
<dbReference type="RefSeq" id="WP_345697013.1">
    <property type="nucleotide sequence ID" value="NZ_BAABIS010000001.1"/>
</dbReference>
<evidence type="ECO:0000313" key="3">
    <source>
        <dbReference type="EMBL" id="GAA4848323.1"/>
    </source>
</evidence>
<dbReference type="PRINTS" id="PR00420">
    <property type="entry name" value="RNGMNOXGNASE"/>
</dbReference>
<organism evidence="3 4">
    <name type="scientific">Kitasatospora terrestris</name>
    <dbReference type="NCBI Taxonomy" id="258051"/>
    <lineage>
        <taxon>Bacteria</taxon>
        <taxon>Bacillati</taxon>
        <taxon>Actinomycetota</taxon>
        <taxon>Actinomycetes</taxon>
        <taxon>Kitasatosporales</taxon>
        <taxon>Streptomycetaceae</taxon>
        <taxon>Kitasatospora</taxon>
    </lineage>
</organism>
<dbReference type="PANTHER" id="PTHR43476:SF5">
    <property type="entry name" value="FAD-DEPENDENT MONOOXYGENASE"/>
    <property type="match status" value="1"/>
</dbReference>
<name>A0ABP9DMX6_9ACTN</name>
<evidence type="ECO:0000256" key="1">
    <source>
        <dbReference type="ARBA" id="ARBA00023002"/>
    </source>
</evidence>
<evidence type="ECO:0000259" key="2">
    <source>
        <dbReference type="Pfam" id="PF01494"/>
    </source>
</evidence>
<gene>
    <name evidence="3" type="ORF">GCM10023235_26440</name>
</gene>
<dbReference type="EMBL" id="BAABIS010000001">
    <property type="protein sequence ID" value="GAA4848323.1"/>
    <property type="molecule type" value="Genomic_DNA"/>
</dbReference>
<accession>A0ABP9DMX6</accession>
<dbReference type="PANTHER" id="PTHR43476">
    <property type="entry name" value="3-(3-HYDROXY-PHENYL)PROPIONATE/3-HYDROXYCINNAMIC ACID HYDROXYLASE"/>
    <property type="match status" value="1"/>
</dbReference>
<dbReference type="InterPro" id="IPR002938">
    <property type="entry name" value="FAD-bd"/>
</dbReference>
<dbReference type="InterPro" id="IPR036188">
    <property type="entry name" value="FAD/NAD-bd_sf"/>
</dbReference>
<dbReference type="Gene3D" id="3.50.50.60">
    <property type="entry name" value="FAD/NAD(P)-binding domain"/>
    <property type="match status" value="1"/>
</dbReference>
<keyword evidence="4" id="KW-1185">Reference proteome</keyword>
<dbReference type="InterPro" id="IPR050631">
    <property type="entry name" value="PheA/TfdB_FAD_monoxygenase"/>
</dbReference>
<dbReference type="SUPFAM" id="SSF51905">
    <property type="entry name" value="FAD/NAD(P)-binding domain"/>
    <property type="match status" value="1"/>
</dbReference>
<dbReference type="Proteomes" id="UP001501752">
    <property type="component" value="Unassembled WGS sequence"/>
</dbReference>
<sequence length="389" mass="40446">MAIDTDVAVVGAGPVGLGAALLLARAGLDVVVLERRPGPVVESRATDLHARTLEALEPSGLTELLVPLGRRVDAVRMLDGGRSVGGFDLAGLRSPYPYILTVPQCTTEGLLAEQAAACGVTVHRSTPVRSVVEDAAGTTVHADGVEPVRARWVVAADGASSALRALSGTGFRGWTYPGSWQLADLRVSDPALDPGLVHMVGGPRGLLVVLPMHLDGWVRVVLHLPSASPAESSPGAVEALVAEAAARGWAASVHECRWTSSFRTHRRLAGHRRGSRVLLIGDAAHVCSPIGGQGLNLGLRDAVSLARVLPDAAAAGAGPDSPVLRSWRRARRAEARRVLARTDFATRAWTLRAAPARAARGTALRTVLATAAGRRLLAESVAGPVPLGP</sequence>
<feature type="domain" description="FAD-binding" evidence="2">
    <location>
        <begin position="4"/>
        <end position="341"/>
    </location>
</feature>
<dbReference type="Pfam" id="PF01494">
    <property type="entry name" value="FAD_binding_3"/>
    <property type="match status" value="1"/>
</dbReference>
<reference evidence="4" key="1">
    <citation type="journal article" date="2019" name="Int. J. Syst. Evol. Microbiol.">
        <title>The Global Catalogue of Microorganisms (GCM) 10K type strain sequencing project: providing services to taxonomists for standard genome sequencing and annotation.</title>
        <authorList>
            <consortium name="The Broad Institute Genomics Platform"/>
            <consortium name="The Broad Institute Genome Sequencing Center for Infectious Disease"/>
            <person name="Wu L."/>
            <person name="Ma J."/>
        </authorList>
    </citation>
    <scope>NUCLEOTIDE SEQUENCE [LARGE SCALE GENOMIC DNA]</scope>
    <source>
        <strain evidence="4">JCM 13006</strain>
    </source>
</reference>
<comment type="caution">
    <text evidence="3">The sequence shown here is derived from an EMBL/GenBank/DDBJ whole genome shotgun (WGS) entry which is preliminary data.</text>
</comment>
<protein>
    <submittedName>
        <fullName evidence="3">NAD(P)/FAD-dependent oxidoreductase</fullName>
    </submittedName>
</protein>
<proteinExistence type="predicted"/>
<evidence type="ECO:0000313" key="4">
    <source>
        <dbReference type="Proteomes" id="UP001501752"/>
    </source>
</evidence>
<keyword evidence="1" id="KW-0560">Oxidoreductase</keyword>